<comment type="subcellular location">
    <subcellularLocation>
        <location evidence="1">Membrane</location>
    </subcellularLocation>
</comment>
<name>A0A179UE28_BLAGS</name>
<keyword evidence="5 8" id="KW-1133">Transmembrane helix</keyword>
<dbReference type="CDD" id="cd09630">
    <property type="entry name" value="CDH_like_cytochrome"/>
    <property type="match status" value="1"/>
</dbReference>
<dbReference type="PANTHER" id="PTHR47797:SF3">
    <property type="entry name" value="CYTOCHROME B561 DOMAIN-CONTAINING PROTEIN"/>
    <property type="match status" value="1"/>
</dbReference>
<evidence type="ECO:0000256" key="3">
    <source>
        <dbReference type="ARBA" id="ARBA00022692"/>
    </source>
</evidence>
<dbReference type="EMBL" id="GG657450">
    <property type="protein sequence ID" value="OAT05519.1"/>
    <property type="molecule type" value="Genomic_DNA"/>
</dbReference>
<gene>
    <name evidence="10" type="ORF">BDBG_01903</name>
</gene>
<dbReference type="InterPro" id="IPR006593">
    <property type="entry name" value="Cyt_b561/ferric_Rdtase_TM"/>
</dbReference>
<feature type="transmembrane region" description="Helical" evidence="8">
    <location>
        <begin position="394"/>
        <end position="414"/>
    </location>
</feature>
<dbReference type="GO" id="GO:0016020">
    <property type="term" value="C:membrane"/>
    <property type="evidence" value="ECO:0007669"/>
    <property type="project" value="UniProtKB-SubCell"/>
</dbReference>
<dbReference type="AlphaFoldDB" id="A0A179UE28"/>
<proteinExistence type="predicted"/>
<dbReference type="SUPFAM" id="SSF49344">
    <property type="entry name" value="CBD9-like"/>
    <property type="match status" value="1"/>
</dbReference>
<accession>A0A179UE28</accession>
<dbReference type="Gene3D" id="2.60.40.1210">
    <property type="entry name" value="Cellobiose dehydrogenase, cytochrome domain"/>
    <property type="match status" value="1"/>
</dbReference>
<evidence type="ECO:0000256" key="4">
    <source>
        <dbReference type="ARBA" id="ARBA00022982"/>
    </source>
</evidence>
<dbReference type="STRING" id="559298.A0A179UE28"/>
<evidence type="ECO:0000313" key="10">
    <source>
        <dbReference type="EMBL" id="OAT05519.1"/>
    </source>
</evidence>
<feature type="domain" description="Cytochrome b561" evidence="9">
    <location>
        <begin position="233"/>
        <end position="418"/>
    </location>
</feature>
<sequence>MTSPAGYFLAKMAILGRYLLVSIYALILFITTFTVSEPVQYCRFGHNEHGPSSVDFCMGVAMHYNRSSLHHDMYLTMEIPRTSALGWTAIGTGSSMRGSLMFIIYGIPSDQHGPIVSIRTVDGHTQPQLVSQNQMGGADLRVLQASWMQGSRAMTTAKIALVCYSCEKWPGAPISAQASSQPWIWAWNDKQDIPVYSYDVHLDMHKHHAGNGGWGNFYVDMARSASTAKTPPSLPPIRTGMPRLGTSDSPLSAGGMISSIRDNPISSIHGFVMFVAFFILFPLGTIAMRSGSSKAFKYHWFIQLVASLFAWSGIIIGLLMNHHINTVHQWIGVSLGSYLFIQGLLGWQHHRVFVRIRRRHWASYSHIWLGRLTLILGWTNIITGMLLSGASVSWSASMACIIAINALVLSFWVWKASRRQLRAKVATADQTTSQAVWPEPKQGDYFALGTIDEDDDTDSEEERENNKKKKTHTQYDPAPGPSGQ</sequence>
<keyword evidence="3 8" id="KW-0812">Transmembrane</keyword>
<dbReference type="SMART" id="SM00665">
    <property type="entry name" value="B561"/>
    <property type="match status" value="1"/>
</dbReference>
<evidence type="ECO:0000313" key="11">
    <source>
        <dbReference type="Proteomes" id="UP000002038"/>
    </source>
</evidence>
<evidence type="ECO:0000256" key="5">
    <source>
        <dbReference type="ARBA" id="ARBA00022989"/>
    </source>
</evidence>
<reference evidence="11" key="1">
    <citation type="journal article" date="2015" name="PLoS Genet.">
        <title>The dynamic genome and transcriptome of the human fungal pathogen Blastomyces and close relative Emmonsia.</title>
        <authorList>
            <person name="Munoz J.F."/>
            <person name="Gauthier G.M."/>
            <person name="Desjardins C.A."/>
            <person name="Gallo J.E."/>
            <person name="Holder J."/>
            <person name="Sullivan T.D."/>
            <person name="Marty A.J."/>
            <person name="Carmen J.C."/>
            <person name="Chen Z."/>
            <person name="Ding L."/>
            <person name="Gujja S."/>
            <person name="Magrini V."/>
            <person name="Misas E."/>
            <person name="Mitreva M."/>
            <person name="Priest M."/>
            <person name="Saif S."/>
            <person name="Whiston E.A."/>
            <person name="Young S."/>
            <person name="Zeng Q."/>
            <person name="Goldman W.E."/>
            <person name="Mardis E.R."/>
            <person name="Taylor J.W."/>
            <person name="McEwen J.G."/>
            <person name="Clay O.K."/>
            <person name="Klein B.S."/>
            <person name="Cuomo C.A."/>
        </authorList>
    </citation>
    <scope>NUCLEOTIDE SEQUENCE [LARGE SCALE GENOMIC DNA]</scope>
    <source>
        <strain evidence="11">SLH14081</strain>
    </source>
</reference>
<feature type="region of interest" description="Disordered" evidence="7">
    <location>
        <begin position="432"/>
        <end position="484"/>
    </location>
</feature>
<keyword evidence="6 8" id="KW-0472">Membrane</keyword>
<dbReference type="KEGG" id="bgh:BDBG_01903"/>
<evidence type="ECO:0000256" key="1">
    <source>
        <dbReference type="ARBA" id="ARBA00004370"/>
    </source>
</evidence>
<dbReference type="InterPro" id="IPR015920">
    <property type="entry name" value="Cellobiose_DH-like_cyt"/>
</dbReference>
<dbReference type="OrthoDB" id="4179470at2759"/>
<keyword evidence="4" id="KW-0249">Electron transport</keyword>
<dbReference type="RefSeq" id="XP_031576755.1">
    <property type="nucleotide sequence ID" value="XM_031720538.1"/>
</dbReference>
<dbReference type="CDD" id="cd08760">
    <property type="entry name" value="Cyt_b561_FRRS1_like"/>
    <property type="match status" value="1"/>
</dbReference>
<feature type="transmembrane region" description="Helical" evidence="8">
    <location>
        <begin position="268"/>
        <end position="288"/>
    </location>
</feature>
<evidence type="ECO:0000256" key="7">
    <source>
        <dbReference type="SAM" id="MobiDB-lite"/>
    </source>
</evidence>
<protein>
    <recommendedName>
        <fullName evidence="9">Cytochrome b561 domain-containing protein</fullName>
    </recommendedName>
</protein>
<feature type="transmembrane region" description="Helical" evidence="8">
    <location>
        <begin position="368"/>
        <end position="388"/>
    </location>
</feature>
<keyword evidence="2" id="KW-0813">Transport</keyword>
<feature type="transmembrane region" description="Helical" evidence="8">
    <location>
        <begin position="12"/>
        <end position="33"/>
    </location>
</feature>
<dbReference type="VEuPathDB" id="FungiDB:BDBG_01903"/>
<dbReference type="Pfam" id="PF16010">
    <property type="entry name" value="CDH-cyt"/>
    <property type="match status" value="1"/>
</dbReference>
<dbReference type="GeneID" id="42528016"/>
<dbReference type="PANTHER" id="PTHR47797">
    <property type="entry name" value="DEHYDROGENASE, PUTATIVE (AFU_ORTHOLOGUE AFUA_8G05805)-RELATED"/>
    <property type="match status" value="1"/>
</dbReference>
<dbReference type="Gene3D" id="1.20.120.1770">
    <property type="match status" value="1"/>
</dbReference>
<feature type="transmembrane region" description="Helical" evidence="8">
    <location>
        <begin position="300"/>
        <end position="321"/>
    </location>
</feature>
<organism evidence="10 11">
    <name type="scientific">Blastomyces gilchristii (strain SLH14081)</name>
    <name type="common">Blastomyces dermatitidis</name>
    <dbReference type="NCBI Taxonomy" id="559298"/>
    <lineage>
        <taxon>Eukaryota</taxon>
        <taxon>Fungi</taxon>
        <taxon>Dikarya</taxon>
        <taxon>Ascomycota</taxon>
        <taxon>Pezizomycotina</taxon>
        <taxon>Eurotiomycetes</taxon>
        <taxon>Eurotiomycetidae</taxon>
        <taxon>Onygenales</taxon>
        <taxon>Ajellomycetaceae</taxon>
        <taxon>Blastomyces</taxon>
    </lineage>
</organism>
<evidence type="ECO:0000256" key="8">
    <source>
        <dbReference type="SAM" id="Phobius"/>
    </source>
</evidence>
<evidence type="ECO:0000256" key="2">
    <source>
        <dbReference type="ARBA" id="ARBA00022448"/>
    </source>
</evidence>
<dbReference type="Proteomes" id="UP000002038">
    <property type="component" value="Unassembled WGS sequence"/>
</dbReference>
<keyword evidence="11" id="KW-1185">Reference proteome</keyword>
<dbReference type="PROSITE" id="PS50939">
    <property type="entry name" value="CYTOCHROME_B561"/>
    <property type="match status" value="1"/>
</dbReference>
<feature type="transmembrane region" description="Helical" evidence="8">
    <location>
        <begin position="327"/>
        <end position="347"/>
    </location>
</feature>
<evidence type="ECO:0000256" key="6">
    <source>
        <dbReference type="ARBA" id="ARBA00023136"/>
    </source>
</evidence>
<feature type="compositionally biased region" description="Acidic residues" evidence="7">
    <location>
        <begin position="451"/>
        <end position="463"/>
    </location>
</feature>
<evidence type="ECO:0000259" key="9">
    <source>
        <dbReference type="PROSITE" id="PS50939"/>
    </source>
</evidence>